<dbReference type="EMBL" id="JARJLM010000532">
    <property type="protein sequence ID" value="MDF3837729.1"/>
    <property type="molecule type" value="Genomic_DNA"/>
</dbReference>
<protein>
    <submittedName>
        <fullName evidence="2">DUF1360 domain-containing protein</fullName>
    </submittedName>
</protein>
<gene>
    <name evidence="2" type="ORF">P3W85_33060</name>
</gene>
<proteinExistence type="predicted"/>
<keyword evidence="1" id="KW-0472">Membrane</keyword>
<name>A0ABT6AZ03_9BURK</name>
<feature type="transmembrane region" description="Helical" evidence="1">
    <location>
        <begin position="46"/>
        <end position="71"/>
    </location>
</feature>
<keyword evidence="3" id="KW-1185">Reference proteome</keyword>
<feature type="transmembrane region" description="Helical" evidence="1">
    <location>
        <begin position="12"/>
        <end position="34"/>
    </location>
</feature>
<dbReference type="InterPro" id="IPR010773">
    <property type="entry name" value="Mycophage_PG1_Gp7"/>
</dbReference>
<sequence>MPPLPSQVGHMIGHLFQCFFCISHWVVLLGIAIYRPAVTDSGFALLDWIVAAFFSLTLSTLVSGLLFKVLLTSMAKKIRDKELKDMFAPK</sequence>
<accession>A0ABT6AZ03</accession>
<reference evidence="2 3" key="1">
    <citation type="submission" date="2023-03" db="EMBL/GenBank/DDBJ databases">
        <title>Draft assemblies of triclosan tolerant bacteria isolated from returned activated sludge.</title>
        <authorList>
            <person name="Van Hamelsveld S."/>
        </authorList>
    </citation>
    <scope>NUCLEOTIDE SEQUENCE [LARGE SCALE GENOMIC DNA]</scope>
    <source>
        <strain evidence="2 3">GW210010_S58</strain>
    </source>
</reference>
<evidence type="ECO:0000256" key="1">
    <source>
        <dbReference type="SAM" id="Phobius"/>
    </source>
</evidence>
<dbReference type="RefSeq" id="WP_276267858.1">
    <property type="nucleotide sequence ID" value="NZ_JARJLM010000532.1"/>
</dbReference>
<evidence type="ECO:0000313" key="2">
    <source>
        <dbReference type="EMBL" id="MDF3837729.1"/>
    </source>
</evidence>
<dbReference type="Proteomes" id="UP001216674">
    <property type="component" value="Unassembled WGS sequence"/>
</dbReference>
<comment type="caution">
    <text evidence="2">The sequence shown here is derived from an EMBL/GenBank/DDBJ whole genome shotgun (WGS) entry which is preliminary data.</text>
</comment>
<evidence type="ECO:0000313" key="3">
    <source>
        <dbReference type="Proteomes" id="UP001216674"/>
    </source>
</evidence>
<keyword evidence="1" id="KW-1133">Transmembrane helix</keyword>
<organism evidence="2 3">
    <name type="scientific">Cupriavidus basilensis</name>
    <dbReference type="NCBI Taxonomy" id="68895"/>
    <lineage>
        <taxon>Bacteria</taxon>
        <taxon>Pseudomonadati</taxon>
        <taxon>Pseudomonadota</taxon>
        <taxon>Betaproteobacteria</taxon>
        <taxon>Burkholderiales</taxon>
        <taxon>Burkholderiaceae</taxon>
        <taxon>Cupriavidus</taxon>
    </lineage>
</organism>
<dbReference type="Pfam" id="PF07098">
    <property type="entry name" value="DUF1360"/>
    <property type="match status" value="1"/>
</dbReference>
<keyword evidence="1" id="KW-0812">Transmembrane</keyword>